<sequence length="151" mass="16260">MPSFKTPLSDEFFEILTKKLGQLKISSPTIPSSSANLPPPAPSPKDKGPAKDKGPVIMTLSPASTPPATQGELSPASPMPNSSDDNEDILPEIHRIIRSHACITVFYTFVYSCEHSLLQLPSSCPCLIRPAHLQQQLFYSSAAAFLLVSSP</sequence>
<protein>
    <submittedName>
        <fullName evidence="2">Uncharacterized protein</fullName>
    </submittedName>
</protein>
<dbReference type="AlphaFoldDB" id="A0AAP0J654"/>
<organism evidence="2 3">
    <name type="scientific">Stephania yunnanensis</name>
    <dbReference type="NCBI Taxonomy" id="152371"/>
    <lineage>
        <taxon>Eukaryota</taxon>
        <taxon>Viridiplantae</taxon>
        <taxon>Streptophyta</taxon>
        <taxon>Embryophyta</taxon>
        <taxon>Tracheophyta</taxon>
        <taxon>Spermatophyta</taxon>
        <taxon>Magnoliopsida</taxon>
        <taxon>Ranunculales</taxon>
        <taxon>Menispermaceae</taxon>
        <taxon>Menispermoideae</taxon>
        <taxon>Cissampelideae</taxon>
        <taxon>Stephania</taxon>
    </lineage>
</organism>
<evidence type="ECO:0000256" key="1">
    <source>
        <dbReference type="SAM" id="MobiDB-lite"/>
    </source>
</evidence>
<feature type="compositionally biased region" description="Basic and acidic residues" evidence="1">
    <location>
        <begin position="44"/>
        <end position="54"/>
    </location>
</feature>
<gene>
    <name evidence="2" type="ORF">Syun_017224</name>
</gene>
<dbReference type="EMBL" id="JBBNAF010000007">
    <property type="protein sequence ID" value="KAK9128427.1"/>
    <property type="molecule type" value="Genomic_DNA"/>
</dbReference>
<keyword evidence="3" id="KW-1185">Reference proteome</keyword>
<comment type="caution">
    <text evidence="2">The sequence shown here is derived from an EMBL/GenBank/DDBJ whole genome shotgun (WGS) entry which is preliminary data.</text>
</comment>
<feature type="compositionally biased region" description="Polar residues" evidence="1">
    <location>
        <begin position="61"/>
        <end position="72"/>
    </location>
</feature>
<name>A0AAP0J654_9MAGN</name>
<evidence type="ECO:0000313" key="3">
    <source>
        <dbReference type="Proteomes" id="UP001420932"/>
    </source>
</evidence>
<feature type="region of interest" description="Disordered" evidence="1">
    <location>
        <begin position="27"/>
        <end position="87"/>
    </location>
</feature>
<proteinExistence type="predicted"/>
<accession>A0AAP0J654</accession>
<dbReference type="Proteomes" id="UP001420932">
    <property type="component" value="Unassembled WGS sequence"/>
</dbReference>
<reference evidence="2 3" key="1">
    <citation type="submission" date="2024-01" db="EMBL/GenBank/DDBJ databases">
        <title>Genome assemblies of Stephania.</title>
        <authorList>
            <person name="Yang L."/>
        </authorList>
    </citation>
    <scope>NUCLEOTIDE SEQUENCE [LARGE SCALE GENOMIC DNA]</scope>
    <source>
        <strain evidence="2">YNDBR</strain>
        <tissue evidence="2">Leaf</tissue>
    </source>
</reference>
<evidence type="ECO:0000313" key="2">
    <source>
        <dbReference type="EMBL" id="KAK9128427.1"/>
    </source>
</evidence>